<reference evidence="1" key="1">
    <citation type="submission" date="2019-01" db="EMBL/GenBank/DDBJ databases">
        <title>Draft genome sequences of three monokaryotic isolates of the white-rot basidiomycete fungus Dichomitus squalens.</title>
        <authorList>
            <consortium name="DOE Joint Genome Institute"/>
            <person name="Lopez S.C."/>
            <person name="Andreopoulos B."/>
            <person name="Pangilinan J."/>
            <person name="Lipzen A."/>
            <person name="Riley R."/>
            <person name="Ahrendt S."/>
            <person name="Ng V."/>
            <person name="Barry K."/>
            <person name="Daum C."/>
            <person name="Grigoriev I.V."/>
            <person name="Hilden K.S."/>
            <person name="Makela M.R."/>
            <person name="de Vries R.P."/>
        </authorList>
    </citation>
    <scope>NUCLEOTIDE SEQUENCE [LARGE SCALE GENOMIC DNA]</scope>
    <source>
        <strain evidence="1">OM18370.1</strain>
    </source>
</reference>
<accession>A0A4Q9MEB0</accession>
<feature type="non-terminal residue" evidence="1">
    <location>
        <position position="1"/>
    </location>
</feature>
<dbReference type="Proteomes" id="UP000292957">
    <property type="component" value="Unassembled WGS sequence"/>
</dbReference>
<dbReference type="OrthoDB" id="2750707at2759"/>
<name>A0A4Q9MEB0_9APHY</name>
<organism evidence="1">
    <name type="scientific">Dichomitus squalens</name>
    <dbReference type="NCBI Taxonomy" id="114155"/>
    <lineage>
        <taxon>Eukaryota</taxon>
        <taxon>Fungi</taxon>
        <taxon>Dikarya</taxon>
        <taxon>Basidiomycota</taxon>
        <taxon>Agaricomycotina</taxon>
        <taxon>Agaricomycetes</taxon>
        <taxon>Polyporales</taxon>
        <taxon>Polyporaceae</taxon>
        <taxon>Dichomitus</taxon>
    </lineage>
</organism>
<dbReference type="AlphaFoldDB" id="A0A4Q9MEB0"/>
<proteinExistence type="predicted"/>
<dbReference type="EMBL" id="ML143456">
    <property type="protein sequence ID" value="TBU25700.1"/>
    <property type="molecule type" value="Genomic_DNA"/>
</dbReference>
<gene>
    <name evidence="1" type="ORF">BD311DRAFT_487838</name>
</gene>
<sequence>DFQHPSPSVLSAYSICREAERIVSAQGPFNNTTFKVKLINIRILGHLLSQFHFLCDTAISTVTKAISSCLKSVVVGTDEDHTEELNKLGEYCKNDLLRPFRKFKGRTPSGGTPPSRPSFEITKEQINEMLAEAPRNYSTLRKLVMKREDYRCIVTRIADLDFIQEFESSTGQLYEGTVESLECCHIFAESTPILKRPRLRTICSIRLRCGFESAETTSTPDLLGSSTTAWASWGQAMVTFRSADPDLPLLNPEYLRILMRRAAEWCTFPGHLISSMTWRGIWSPSPTPRWKRRNSSERCMPIWRTLLLPKLAPT</sequence>
<protein>
    <recommendedName>
        <fullName evidence="2">HNH nuclease domain-containing protein</fullName>
    </recommendedName>
</protein>
<evidence type="ECO:0000313" key="1">
    <source>
        <dbReference type="EMBL" id="TBU25700.1"/>
    </source>
</evidence>
<evidence type="ECO:0008006" key="2">
    <source>
        <dbReference type="Google" id="ProtNLM"/>
    </source>
</evidence>